<dbReference type="PANTHER" id="PTHR30474:SF1">
    <property type="entry name" value="PEPTIDOGLYCAN GLYCOSYLTRANSFERASE MRDB"/>
    <property type="match status" value="1"/>
</dbReference>
<keyword evidence="8" id="KW-1185">Reference proteome</keyword>
<keyword evidence="7" id="KW-0131">Cell cycle</keyword>
<feature type="transmembrane region" description="Helical" evidence="6">
    <location>
        <begin position="170"/>
        <end position="189"/>
    </location>
</feature>
<dbReference type="AlphaFoldDB" id="F0T2W7"/>
<dbReference type="STRING" id="645991.Sgly_3342"/>
<feature type="transmembrane region" description="Helical" evidence="6">
    <location>
        <begin position="143"/>
        <end position="164"/>
    </location>
</feature>
<feature type="transmembrane region" description="Helical" evidence="6">
    <location>
        <begin position="406"/>
        <end position="428"/>
    </location>
</feature>
<dbReference type="GO" id="GO:0015648">
    <property type="term" value="F:lipid-linked peptidoglycan transporter activity"/>
    <property type="evidence" value="ECO:0007669"/>
    <property type="project" value="TreeGrafter"/>
</dbReference>
<feature type="transmembrane region" description="Helical" evidence="6">
    <location>
        <begin position="111"/>
        <end position="131"/>
    </location>
</feature>
<keyword evidence="7" id="KW-0132">Cell division</keyword>
<dbReference type="RefSeq" id="WP_013626329.1">
    <property type="nucleotide sequence ID" value="NC_015172.1"/>
</dbReference>
<dbReference type="GO" id="GO:0032153">
    <property type="term" value="C:cell division site"/>
    <property type="evidence" value="ECO:0007669"/>
    <property type="project" value="TreeGrafter"/>
</dbReference>
<gene>
    <name evidence="7" type="ordered locus">Sgly_3342</name>
</gene>
<dbReference type="eggNOG" id="COG0772">
    <property type="taxonomic scope" value="Bacteria"/>
</dbReference>
<reference evidence="7 8" key="1">
    <citation type="journal article" date="2011" name="Stand. Genomic Sci.">
        <title>Complete genome sequence of Syntrophobotulus glycolicus type strain (FlGlyR).</title>
        <authorList>
            <person name="Han C."/>
            <person name="Mwirichia R."/>
            <person name="Chertkov O."/>
            <person name="Held B."/>
            <person name="Lapidus A."/>
            <person name="Nolan M."/>
            <person name="Lucas S."/>
            <person name="Hammon N."/>
            <person name="Deshpande S."/>
            <person name="Cheng J.F."/>
            <person name="Tapia R."/>
            <person name="Goodwin L."/>
            <person name="Pitluck S."/>
            <person name="Huntemann M."/>
            <person name="Liolios K."/>
            <person name="Ivanova N."/>
            <person name="Pagani I."/>
            <person name="Mavromatis K."/>
            <person name="Ovchinikova G."/>
            <person name="Pati A."/>
            <person name="Chen A."/>
            <person name="Palaniappan K."/>
            <person name="Land M."/>
            <person name="Hauser L."/>
            <person name="Brambilla E.M."/>
            <person name="Rohde M."/>
            <person name="Spring S."/>
            <person name="Sikorski J."/>
            <person name="Goker M."/>
            <person name="Woyke T."/>
            <person name="Bristow J."/>
            <person name="Eisen J.A."/>
            <person name="Markowitz V."/>
            <person name="Hugenholtz P."/>
            <person name="Kyrpides N.C."/>
            <person name="Klenk H.P."/>
            <person name="Detter J.C."/>
        </authorList>
    </citation>
    <scope>NUCLEOTIDE SEQUENCE [LARGE SCALE GENOMIC DNA]</scope>
    <source>
        <strain evidence="8">DSM 8271 / FlGlyR</strain>
    </source>
</reference>
<evidence type="ECO:0000256" key="5">
    <source>
        <dbReference type="ARBA" id="ARBA00023136"/>
    </source>
</evidence>
<dbReference type="HOGENOM" id="CLU_029243_7_0_9"/>
<dbReference type="InterPro" id="IPR047928">
    <property type="entry name" value="Perm_prefix_1"/>
</dbReference>
<feature type="transmembrane region" description="Helical" evidence="6">
    <location>
        <begin position="369"/>
        <end position="400"/>
    </location>
</feature>
<feature type="transmembrane region" description="Helical" evidence="6">
    <location>
        <begin position="80"/>
        <end position="99"/>
    </location>
</feature>
<dbReference type="EMBL" id="CP002547">
    <property type="protein sequence ID" value="ADY57604.1"/>
    <property type="molecule type" value="Genomic_DNA"/>
</dbReference>
<keyword evidence="2 6" id="KW-0812">Transmembrane</keyword>
<comment type="subcellular location">
    <subcellularLocation>
        <location evidence="1">Membrane</location>
        <topology evidence="1">Multi-pass membrane protein</topology>
    </subcellularLocation>
</comment>
<dbReference type="NCBIfam" id="NF038403">
    <property type="entry name" value="perm_prefix_1"/>
    <property type="match status" value="1"/>
</dbReference>
<sequence>MPESEKINKFLETVRGQIRWKKAHLSVTEEIRNHIIDQRDAFIEGGQDETTATEMAIAEMGDPIIVGEQLDRTHRSRPDWPLLVMTIILLLAGLSIQFLVGRDIQDGTNLFLKQAVWTVFAVVILIGAYFLDFTIIGKYPKPIFLGLSILTVVSYFFTGGNGGLFRGSGALYTIYPLLFFPTAFAGFIYSMRSKGYGGIILCGASLIAPAFLSRLVPSLTFYFLLCLSCLIVLTAAIMKNWFKVNRLFALLIIYIPTILVWTIPYLRGNPLYGGIKLQLAFNPFLDSAGAGYLGAVIRRLLANSRFLGEGLPVSDGVSTGLQILPEAHTDFLLTYLIYRFGWIIFIVLMTIFLAFILRSINICKRQHSVLGFLTGLAITLTLSIECMLYILSNLGFLFFAPLSLPLISYGGRALIANSFLIGLLLSLFRTGNLVRDKGEVLVKPLGGIKC</sequence>
<dbReference type="Proteomes" id="UP000007488">
    <property type="component" value="Chromosome"/>
</dbReference>
<keyword evidence="4 6" id="KW-1133">Transmembrane helix</keyword>
<reference evidence="8" key="2">
    <citation type="submission" date="2011-02" db="EMBL/GenBank/DDBJ databases">
        <title>The complete genome of Syntrophobotulus glycolicus DSM 8271.</title>
        <authorList>
            <person name="Lucas S."/>
            <person name="Copeland A."/>
            <person name="Lapidus A."/>
            <person name="Bruce D."/>
            <person name="Goodwin L."/>
            <person name="Pitluck S."/>
            <person name="Kyrpides N."/>
            <person name="Mavromatis K."/>
            <person name="Pagani I."/>
            <person name="Ivanova N."/>
            <person name="Mikhailova N."/>
            <person name="Chertkov O."/>
            <person name="Held B."/>
            <person name="Detter J.C."/>
            <person name="Tapia R."/>
            <person name="Han C."/>
            <person name="Land M."/>
            <person name="Hauser L."/>
            <person name="Markowitz V."/>
            <person name="Cheng J.-F."/>
            <person name="Hugenholtz P."/>
            <person name="Woyke T."/>
            <person name="Wu D."/>
            <person name="Spring S."/>
            <person name="Schroeder M."/>
            <person name="Brambilla E."/>
            <person name="Klenk H.-P."/>
            <person name="Eisen J.A."/>
        </authorList>
    </citation>
    <scope>NUCLEOTIDE SEQUENCE [LARGE SCALE GENOMIC DNA]</scope>
    <source>
        <strain evidence="8">DSM 8271 / FlGlyR</strain>
    </source>
</reference>
<dbReference type="OrthoDB" id="9802195at2"/>
<proteinExistence type="predicted"/>
<evidence type="ECO:0000256" key="3">
    <source>
        <dbReference type="ARBA" id="ARBA00022960"/>
    </source>
</evidence>
<name>F0T2W7_SYNGF</name>
<dbReference type="InterPro" id="IPR001182">
    <property type="entry name" value="FtsW/RodA"/>
</dbReference>
<evidence type="ECO:0000256" key="6">
    <source>
        <dbReference type="SAM" id="Phobius"/>
    </source>
</evidence>
<organism evidence="7 8">
    <name type="scientific">Syntrophobotulus glycolicus (strain DSM 8271 / FlGlyR)</name>
    <dbReference type="NCBI Taxonomy" id="645991"/>
    <lineage>
        <taxon>Bacteria</taxon>
        <taxon>Bacillati</taxon>
        <taxon>Bacillota</taxon>
        <taxon>Clostridia</taxon>
        <taxon>Eubacteriales</taxon>
        <taxon>Desulfitobacteriaceae</taxon>
        <taxon>Syntrophobotulus</taxon>
    </lineage>
</organism>
<keyword evidence="5 6" id="KW-0472">Membrane</keyword>
<keyword evidence="3" id="KW-0133">Cell shape</keyword>
<dbReference type="KEGG" id="sgy:Sgly_3342"/>
<evidence type="ECO:0000256" key="2">
    <source>
        <dbReference type="ARBA" id="ARBA00022692"/>
    </source>
</evidence>
<protein>
    <submittedName>
        <fullName evidence="7">Cell division membrane protein-like protein</fullName>
    </submittedName>
</protein>
<evidence type="ECO:0000256" key="1">
    <source>
        <dbReference type="ARBA" id="ARBA00004141"/>
    </source>
</evidence>
<dbReference type="GO" id="GO:0051301">
    <property type="term" value="P:cell division"/>
    <property type="evidence" value="ECO:0007669"/>
    <property type="project" value="UniProtKB-KW"/>
</dbReference>
<evidence type="ECO:0000313" key="7">
    <source>
        <dbReference type="EMBL" id="ADY57604.1"/>
    </source>
</evidence>
<dbReference type="Pfam" id="PF01098">
    <property type="entry name" value="FTSW_RODA_SPOVE"/>
    <property type="match status" value="1"/>
</dbReference>
<feature type="transmembrane region" description="Helical" evidence="6">
    <location>
        <begin position="336"/>
        <end position="357"/>
    </location>
</feature>
<feature type="transmembrane region" description="Helical" evidence="6">
    <location>
        <begin position="219"/>
        <end position="238"/>
    </location>
</feature>
<dbReference type="GO" id="GO:0008360">
    <property type="term" value="P:regulation of cell shape"/>
    <property type="evidence" value="ECO:0007669"/>
    <property type="project" value="UniProtKB-KW"/>
</dbReference>
<feature type="transmembrane region" description="Helical" evidence="6">
    <location>
        <begin position="247"/>
        <end position="266"/>
    </location>
</feature>
<feature type="transmembrane region" description="Helical" evidence="6">
    <location>
        <begin position="196"/>
        <end position="213"/>
    </location>
</feature>
<dbReference type="GO" id="GO:0005886">
    <property type="term" value="C:plasma membrane"/>
    <property type="evidence" value="ECO:0007669"/>
    <property type="project" value="TreeGrafter"/>
</dbReference>
<dbReference type="PANTHER" id="PTHR30474">
    <property type="entry name" value="CELL CYCLE PROTEIN"/>
    <property type="match status" value="1"/>
</dbReference>
<accession>F0T2W7</accession>
<evidence type="ECO:0000313" key="8">
    <source>
        <dbReference type="Proteomes" id="UP000007488"/>
    </source>
</evidence>
<evidence type="ECO:0000256" key="4">
    <source>
        <dbReference type="ARBA" id="ARBA00022989"/>
    </source>
</evidence>